<evidence type="ECO:0000313" key="1">
    <source>
        <dbReference type="EMBL" id="TGE14458.1"/>
    </source>
</evidence>
<dbReference type="RefSeq" id="WP_135498819.1">
    <property type="nucleotide sequence ID" value="NZ_SRLD01000035.1"/>
</dbReference>
<dbReference type="EMBL" id="SRLD01000035">
    <property type="protein sequence ID" value="TGE14458.1"/>
    <property type="molecule type" value="Genomic_DNA"/>
</dbReference>
<evidence type="ECO:0000313" key="2">
    <source>
        <dbReference type="Proteomes" id="UP000297739"/>
    </source>
</evidence>
<organism evidence="1 2">
    <name type="scientific">Hymenobacter elongatus</name>
    <dbReference type="NCBI Taxonomy" id="877208"/>
    <lineage>
        <taxon>Bacteria</taxon>
        <taxon>Pseudomonadati</taxon>
        <taxon>Bacteroidota</taxon>
        <taxon>Cytophagia</taxon>
        <taxon>Cytophagales</taxon>
        <taxon>Hymenobacteraceae</taxon>
        <taxon>Hymenobacter</taxon>
    </lineage>
</organism>
<gene>
    <name evidence="1" type="ORF">E5J99_15980</name>
</gene>
<proteinExistence type="predicted"/>
<comment type="caution">
    <text evidence="1">The sequence shown here is derived from an EMBL/GenBank/DDBJ whole genome shotgun (WGS) entry which is preliminary data.</text>
</comment>
<protein>
    <submittedName>
        <fullName evidence="1">Uncharacterized protein</fullName>
    </submittedName>
</protein>
<reference evidence="1 2" key="1">
    <citation type="submission" date="2019-04" db="EMBL/GenBank/DDBJ databases">
        <authorList>
            <person name="Feng G."/>
            <person name="Zhang J."/>
            <person name="Zhu H."/>
        </authorList>
    </citation>
    <scope>NUCLEOTIDE SEQUENCE [LARGE SCALE GENOMIC DNA]</scope>
    <source>
        <strain evidence="1 2">JCM 17223</strain>
    </source>
</reference>
<sequence>MNSNIYAFDAAGRYLRTLHTIGHADKHYEVGRVGEFYTFKEPTKRLNVAAAADSLLYVYSRVKSTTKKKYPHESYIDTYDLHRSYVGSIRVRKNTGNGFSALAVTGDSLFVAEGNQLVLYKKM</sequence>
<accession>A0A4Z0PHZ7</accession>
<name>A0A4Z0PHZ7_9BACT</name>
<dbReference type="Proteomes" id="UP000297739">
    <property type="component" value="Unassembled WGS sequence"/>
</dbReference>
<dbReference type="AlphaFoldDB" id="A0A4Z0PHZ7"/>
<keyword evidence="2" id="KW-1185">Reference proteome</keyword>